<comment type="caution">
    <text evidence="2">The sequence shown here is derived from an EMBL/GenBank/DDBJ whole genome shotgun (WGS) entry which is preliminary data.</text>
</comment>
<feature type="transmembrane region" description="Helical" evidence="1">
    <location>
        <begin position="52"/>
        <end position="77"/>
    </location>
</feature>
<evidence type="ECO:0000313" key="3">
    <source>
        <dbReference type="Proteomes" id="UP000005990"/>
    </source>
</evidence>
<name>E4KQS5_9LACT</name>
<dbReference type="PANTHER" id="PTHR41983:SF2">
    <property type="entry name" value="SHORT-CHAIN FATTY ACID TRANSPORTER-RELATED"/>
    <property type="match status" value="1"/>
</dbReference>
<dbReference type="OrthoDB" id="9342495at2"/>
<dbReference type="Proteomes" id="UP000005990">
    <property type="component" value="Unassembled WGS sequence"/>
</dbReference>
<dbReference type="STRING" id="908337.HMPREF9257_0635"/>
<gene>
    <name evidence="2" type="ORF">HMPREF9257_0635</name>
</gene>
<dbReference type="EMBL" id="AENN01000017">
    <property type="protein sequence ID" value="EFR30821.1"/>
    <property type="molecule type" value="Genomic_DNA"/>
</dbReference>
<keyword evidence="3" id="KW-1185">Reference proteome</keyword>
<feature type="transmembrane region" description="Helical" evidence="1">
    <location>
        <begin position="275"/>
        <end position="292"/>
    </location>
</feature>
<dbReference type="AlphaFoldDB" id="E4KQS5"/>
<keyword evidence="1" id="KW-0472">Membrane</keyword>
<dbReference type="PANTHER" id="PTHR41983">
    <property type="entry name" value="SHORT-CHAIN FATTY ACID TRANSPORTER-RELATED"/>
    <property type="match status" value="1"/>
</dbReference>
<sequence>MFKKITNLSVELVQKYLPDAYVFAIILTVITFIAAMLSTGQSFFDMTIHWGNGFWSLLGFTMQMALVLVLGNALAASKPIQSILDSIAKLAKTPTQAIILVSLTAAIACWINWGFGLIVGALLAKSVVKHVPTVDYRLLIASAYSGFVVWHAGISGSVPLTVASNAEEVAKVTQGALTETIPVAQTIFSIPNLMISLIVIIVLPLINKAMQPSPEETITIDPKLLEEKVTVVESKAKQDMTPAEKLENSVILSLIVVILGLVYLFYHFSTNGFDLNLNIVNLIFLVLGVAFHKTPIQYSQAIGEAIKGAGGILLQFPFYAGIMGMMTGVNADGVSLASQITNFFLSISNPTTFPMFTFWSAGLVNVFVPSGGGQWAVQGPIMMPASVELGVNPGITTMAIAWGDAWTNMLQPFWALPALGIAKLNAKDIMGFCVMVLLIVGLIVSLSFLAWALI</sequence>
<organism evidence="2 3">
    <name type="scientific">Eremococcus coleocola ACS-139-V-Col8</name>
    <dbReference type="NCBI Taxonomy" id="908337"/>
    <lineage>
        <taxon>Bacteria</taxon>
        <taxon>Bacillati</taxon>
        <taxon>Bacillota</taxon>
        <taxon>Bacilli</taxon>
        <taxon>Lactobacillales</taxon>
        <taxon>Aerococcaceae</taxon>
        <taxon>Eremococcus</taxon>
    </lineage>
</organism>
<dbReference type="eggNOG" id="COG2031">
    <property type="taxonomic scope" value="Bacteria"/>
</dbReference>
<protein>
    <submittedName>
        <fullName evidence="2">Putative TIGR00366 family protein</fullName>
    </submittedName>
</protein>
<dbReference type="Pfam" id="PF02667">
    <property type="entry name" value="SCFA_trans"/>
    <property type="match status" value="1"/>
</dbReference>
<dbReference type="GO" id="GO:0005886">
    <property type="term" value="C:plasma membrane"/>
    <property type="evidence" value="ECO:0007669"/>
    <property type="project" value="TreeGrafter"/>
</dbReference>
<evidence type="ECO:0000313" key="2">
    <source>
        <dbReference type="EMBL" id="EFR30821.1"/>
    </source>
</evidence>
<dbReference type="InterPro" id="IPR006160">
    <property type="entry name" value="SCFA_transpt_AtoE"/>
</dbReference>
<feature type="transmembrane region" description="Helical" evidence="1">
    <location>
        <begin position="97"/>
        <end position="124"/>
    </location>
</feature>
<feature type="transmembrane region" description="Helical" evidence="1">
    <location>
        <begin position="429"/>
        <end position="453"/>
    </location>
</feature>
<feature type="transmembrane region" description="Helical" evidence="1">
    <location>
        <begin position="187"/>
        <end position="206"/>
    </location>
</feature>
<keyword evidence="1" id="KW-0812">Transmembrane</keyword>
<proteinExistence type="predicted"/>
<keyword evidence="1" id="KW-1133">Transmembrane helix</keyword>
<feature type="transmembrane region" description="Helical" evidence="1">
    <location>
        <begin position="20"/>
        <end position="40"/>
    </location>
</feature>
<evidence type="ECO:0000256" key="1">
    <source>
        <dbReference type="SAM" id="Phobius"/>
    </source>
</evidence>
<reference evidence="2 3" key="1">
    <citation type="submission" date="2010-10" db="EMBL/GenBank/DDBJ databases">
        <authorList>
            <person name="Durkin A.S."/>
            <person name="Madupu R."/>
            <person name="Torralba M."/>
            <person name="Gillis M."/>
            <person name="Methe B."/>
            <person name="Sutton G."/>
            <person name="Nelson K.E."/>
        </authorList>
    </citation>
    <scope>NUCLEOTIDE SEQUENCE [LARGE SCALE GENOMIC DNA]</scope>
    <source>
        <strain evidence="2 3">ACS-139-V-Col8</strain>
    </source>
</reference>
<accession>E4KQS5</accession>
<feature type="transmembrane region" description="Helical" evidence="1">
    <location>
        <begin position="250"/>
        <end position="269"/>
    </location>
</feature>
<dbReference type="RefSeq" id="WP_006418981.1">
    <property type="nucleotide sequence ID" value="NZ_AENN01000017.1"/>
</dbReference>